<dbReference type="EC" id="3.4.21.62" evidence="6"/>
<dbReference type="OrthoDB" id="10256524at2759"/>
<dbReference type="PRINTS" id="PR00723">
    <property type="entry name" value="SUBTILISIN"/>
</dbReference>
<dbReference type="Gene3D" id="2.60.120.380">
    <property type="match status" value="1"/>
</dbReference>
<evidence type="ECO:0000313" key="14">
    <source>
        <dbReference type="Proteomes" id="UP000794436"/>
    </source>
</evidence>
<evidence type="ECO:0000256" key="1">
    <source>
        <dbReference type="ARBA" id="ARBA00011073"/>
    </source>
</evidence>
<dbReference type="CDD" id="cd04842">
    <property type="entry name" value="Peptidases_S8_Kp43_protease"/>
    <property type="match status" value="1"/>
</dbReference>
<evidence type="ECO:0000256" key="4">
    <source>
        <dbReference type="ARBA" id="ARBA00022825"/>
    </source>
</evidence>
<keyword evidence="10" id="KW-1133">Transmembrane helix</keyword>
<dbReference type="PANTHER" id="PTHR43399">
    <property type="entry name" value="SUBTILISIN-RELATED"/>
    <property type="match status" value="1"/>
</dbReference>
<dbReference type="GO" id="GO:0004252">
    <property type="term" value="F:serine-type endopeptidase activity"/>
    <property type="evidence" value="ECO:0007669"/>
    <property type="project" value="UniProtKB-UniRule"/>
</dbReference>
<evidence type="ECO:0000256" key="10">
    <source>
        <dbReference type="SAM" id="Phobius"/>
    </source>
</evidence>
<dbReference type="InterPro" id="IPR015500">
    <property type="entry name" value="Peptidase_S8_subtilisin-rel"/>
</dbReference>
<keyword evidence="14" id="KW-1185">Reference proteome</keyword>
<evidence type="ECO:0000256" key="7">
    <source>
        <dbReference type="PIRSR" id="PIRSR615500-1"/>
    </source>
</evidence>
<dbReference type="Gene3D" id="3.40.50.200">
    <property type="entry name" value="Peptidase S8/S53 domain"/>
    <property type="match status" value="1"/>
</dbReference>
<comment type="caution">
    <text evidence="13">The sequence shown here is derived from an EMBL/GenBank/DDBJ whole genome shotgun (WGS) entry which is preliminary data.</text>
</comment>
<evidence type="ECO:0000256" key="2">
    <source>
        <dbReference type="ARBA" id="ARBA00022670"/>
    </source>
</evidence>
<evidence type="ECO:0000256" key="9">
    <source>
        <dbReference type="SAM" id="MobiDB-lite"/>
    </source>
</evidence>
<feature type="signal peptide" evidence="11">
    <location>
        <begin position="1"/>
        <end position="20"/>
    </location>
</feature>
<gene>
    <name evidence="13" type="ORF">Poli38472_012519</name>
</gene>
<dbReference type="PANTHER" id="PTHR43399:SF4">
    <property type="entry name" value="CELL WALL-ASSOCIATED PROTEASE"/>
    <property type="match status" value="1"/>
</dbReference>
<keyword evidence="3 8" id="KW-0378">Hydrolase</keyword>
<dbReference type="InterPro" id="IPR034058">
    <property type="entry name" value="TagA/B/C/D_pept_dom"/>
</dbReference>
<dbReference type="GO" id="GO:0006508">
    <property type="term" value="P:proteolysis"/>
    <property type="evidence" value="ECO:0007669"/>
    <property type="project" value="UniProtKB-KW"/>
</dbReference>
<keyword evidence="11" id="KW-0732">Signal</keyword>
<evidence type="ECO:0000313" key="13">
    <source>
        <dbReference type="EMBL" id="TMW61328.1"/>
    </source>
</evidence>
<feature type="active site" description="Charge relay system" evidence="7 8">
    <location>
        <position position="404"/>
    </location>
</feature>
<reference evidence="13" key="1">
    <citation type="submission" date="2019-03" db="EMBL/GenBank/DDBJ databases">
        <title>Long read genome sequence of the mycoparasitic Pythium oligandrum ATCC 38472 isolated from sugarbeet rhizosphere.</title>
        <authorList>
            <person name="Gaulin E."/>
        </authorList>
    </citation>
    <scope>NUCLEOTIDE SEQUENCE</scope>
    <source>
        <strain evidence="13">ATCC 38472_TT</strain>
    </source>
</reference>
<keyword evidence="4 8" id="KW-0720">Serine protease</keyword>
<dbReference type="PROSITE" id="PS00138">
    <property type="entry name" value="SUBTILASE_SER"/>
    <property type="match status" value="1"/>
</dbReference>
<sequence>MAMRLRALWTLLAVATRVAATQEFVTDSQGLVFASTEAFCALHCTPFRRQRALTQCDTVRCPQYRRLASEEEEQGQVHADDGSNSIARVSVLSCGDVASPQHLSFAIDADASNDDHEQRNVFRGFHEAFFGAFDAMFTSANATYEACQLALIQQELLPNTTTNSSSADEEATIATAAPMLVKILRDADQRECVGQIRSIWSHDEEEMTPFLSRKDETSKSTVLLVHIPTTVAVELNALDCVDSVVALPTVLKLLPFARSAMQLSQRKVITKAPAMEVRLVKGSDRKAVYQRLQSKLQALSGVTNVFDLREGSRLASTRPRSLWTMAVEQLDLWSLAVGVAVEDVAVEWVDVHSEMSLNAFRHTRYMEAMGVSRRLDEFVESLVGVEDAQQRGIRGNGIVVGITDSGLYIDHDQFDQVQRDVYTKENKEARKVVLYNAWANAFDESEEIVCGHGTHVAGLLAGSSYSGKNPNIGIASDAKIAFMDIGEQNQVCTGQKNCPVSLATPAEASQLLQSQMEVGARIFSFSWGTPGSDYSVQARDLDAFIYENPEVLIIVAAGNSGEESTTGYSTISSPSGAKNVISVGASLNSAESFTQTPCPNVFNPYSVASFSSAGPTTDGRMKPDVVAPGMSLISSQSLAPGLTTKTSETCSLQGTSQATPVVTGLAVLLYQWLKEGWWHGGVKDSAYAMETIPAALLKALIIHSSDTLQRRLAPFPSGPVSCMGIEQAAFRLSYPDMYQGYGKPNMSNIADFTSNLSVPTLYFLPNSTKDSDPRVAHEKEVKISFTVPHGVDLRATLVWTDPPGSIRATKQLQHDLDLTVQIRNTSKTFYPLTADNSTNRDDKNNVEMVQVSYHQLVDALKDEPNSQELIGPSGEIIVEAIIYGRSVLLANSQAFAFVASSSVIGTASGLAADSASSSPSSKSFWTPYTIGGVALGALLLLLVLSSCMRCCGARRRRAARPRGPPGVIQHQQPPPGGYYGHGTPHRGPTLQNCPFCAYTCADPVVMVNHVENMHNGGNGPAGNGNFGFPTVQATPPPPSYGYHHPHQAPHAAAPVGRASAHTRPDEQCPYCSFASSDAVLLVNHVERMHGQ</sequence>
<accession>A0A8K1CEZ5</accession>
<evidence type="ECO:0000256" key="5">
    <source>
        <dbReference type="ARBA" id="ARBA00023529"/>
    </source>
</evidence>
<dbReference type="InterPro" id="IPR023828">
    <property type="entry name" value="Peptidase_S8_Ser-AS"/>
</dbReference>
<comment type="similarity">
    <text evidence="1 8">Belongs to the peptidase S8 family.</text>
</comment>
<dbReference type="AlphaFoldDB" id="A0A8K1CEZ5"/>
<organism evidence="13 14">
    <name type="scientific">Pythium oligandrum</name>
    <name type="common">Mycoparasitic fungus</name>
    <dbReference type="NCBI Taxonomy" id="41045"/>
    <lineage>
        <taxon>Eukaryota</taxon>
        <taxon>Sar</taxon>
        <taxon>Stramenopiles</taxon>
        <taxon>Oomycota</taxon>
        <taxon>Peronosporomycetes</taxon>
        <taxon>Pythiales</taxon>
        <taxon>Pythiaceae</taxon>
        <taxon>Pythium</taxon>
    </lineage>
</organism>
<dbReference type="EMBL" id="SPLM01000076">
    <property type="protein sequence ID" value="TMW61328.1"/>
    <property type="molecule type" value="Genomic_DNA"/>
</dbReference>
<feature type="region of interest" description="Disordered" evidence="9">
    <location>
        <begin position="959"/>
        <end position="983"/>
    </location>
</feature>
<dbReference type="SUPFAM" id="SSF52743">
    <property type="entry name" value="Subtilisin-like"/>
    <property type="match status" value="1"/>
</dbReference>
<name>A0A8K1CEZ5_PYTOL</name>
<dbReference type="Proteomes" id="UP000794436">
    <property type="component" value="Unassembled WGS sequence"/>
</dbReference>
<feature type="active site" description="Charge relay system" evidence="7 8">
    <location>
        <position position="452"/>
    </location>
</feature>
<evidence type="ECO:0000256" key="11">
    <source>
        <dbReference type="SAM" id="SignalP"/>
    </source>
</evidence>
<dbReference type="InterPro" id="IPR051048">
    <property type="entry name" value="Peptidase_S8/S53_subtilisin"/>
</dbReference>
<dbReference type="InterPro" id="IPR022398">
    <property type="entry name" value="Peptidase_S8_His-AS"/>
</dbReference>
<dbReference type="InterPro" id="IPR000209">
    <property type="entry name" value="Peptidase_S8/S53_dom"/>
</dbReference>
<evidence type="ECO:0000256" key="8">
    <source>
        <dbReference type="PROSITE-ProRule" id="PRU01240"/>
    </source>
</evidence>
<feature type="active site" description="Charge relay system" evidence="7 8">
    <location>
        <position position="656"/>
    </location>
</feature>
<feature type="chain" id="PRO_5035439714" description="subtilisin" evidence="11">
    <location>
        <begin position="21"/>
        <end position="1091"/>
    </location>
</feature>
<dbReference type="InterPro" id="IPR036852">
    <property type="entry name" value="Peptidase_S8/S53_dom_sf"/>
</dbReference>
<protein>
    <recommendedName>
        <fullName evidence="6">subtilisin</fullName>
        <ecNumber evidence="6">3.4.21.62</ecNumber>
    </recommendedName>
</protein>
<dbReference type="SMART" id="SM00355">
    <property type="entry name" value="ZnF_C2H2"/>
    <property type="match status" value="2"/>
</dbReference>
<dbReference type="PROSITE" id="PS00137">
    <property type="entry name" value="SUBTILASE_HIS"/>
    <property type="match status" value="1"/>
</dbReference>
<dbReference type="PROSITE" id="PS51892">
    <property type="entry name" value="SUBTILASE"/>
    <property type="match status" value="1"/>
</dbReference>
<dbReference type="Pfam" id="PF00082">
    <property type="entry name" value="Peptidase_S8"/>
    <property type="match status" value="1"/>
</dbReference>
<keyword evidence="10" id="KW-0472">Membrane</keyword>
<comment type="catalytic activity">
    <reaction evidence="5">
        <text>Hydrolysis of proteins with broad specificity for peptide bonds, and a preference for a large uncharged residue in P1. Hydrolyzes peptide amides.</text>
        <dbReference type="EC" id="3.4.21.62"/>
    </reaction>
</comment>
<evidence type="ECO:0000256" key="3">
    <source>
        <dbReference type="ARBA" id="ARBA00022801"/>
    </source>
</evidence>
<proteinExistence type="inferred from homology"/>
<dbReference type="InterPro" id="IPR013087">
    <property type="entry name" value="Znf_C2H2_type"/>
</dbReference>
<keyword evidence="10" id="KW-0812">Transmembrane</keyword>
<evidence type="ECO:0000256" key="6">
    <source>
        <dbReference type="ARBA" id="ARBA00023619"/>
    </source>
</evidence>
<feature type="transmembrane region" description="Helical" evidence="10">
    <location>
        <begin position="925"/>
        <end position="947"/>
    </location>
</feature>
<feature type="domain" description="C2H2-type" evidence="12">
    <location>
        <begin position="1066"/>
        <end position="1089"/>
    </location>
</feature>
<evidence type="ECO:0000259" key="12">
    <source>
        <dbReference type="SMART" id="SM00355"/>
    </source>
</evidence>
<feature type="domain" description="C2H2-type" evidence="12">
    <location>
        <begin position="991"/>
        <end position="1014"/>
    </location>
</feature>
<keyword evidence="2 8" id="KW-0645">Protease</keyword>